<name>A0A4C1YW74_EUMVA</name>
<organism evidence="1 2">
    <name type="scientific">Eumeta variegata</name>
    <name type="common">Bagworm moth</name>
    <name type="synonym">Eumeta japonica</name>
    <dbReference type="NCBI Taxonomy" id="151549"/>
    <lineage>
        <taxon>Eukaryota</taxon>
        <taxon>Metazoa</taxon>
        <taxon>Ecdysozoa</taxon>
        <taxon>Arthropoda</taxon>
        <taxon>Hexapoda</taxon>
        <taxon>Insecta</taxon>
        <taxon>Pterygota</taxon>
        <taxon>Neoptera</taxon>
        <taxon>Endopterygota</taxon>
        <taxon>Lepidoptera</taxon>
        <taxon>Glossata</taxon>
        <taxon>Ditrysia</taxon>
        <taxon>Tineoidea</taxon>
        <taxon>Psychidae</taxon>
        <taxon>Oiketicinae</taxon>
        <taxon>Eumeta</taxon>
    </lineage>
</organism>
<keyword evidence="2" id="KW-1185">Reference proteome</keyword>
<evidence type="ECO:0000313" key="1">
    <source>
        <dbReference type="EMBL" id="GBP79064.1"/>
    </source>
</evidence>
<comment type="caution">
    <text evidence="1">The sequence shown here is derived from an EMBL/GenBank/DDBJ whole genome shotgun (WGS) entry which is preliminary data.</text>
</comment>
<evidence type="ECO:0000313" key="2">
    <source>
        <dbReference type="Proteomes" id="UP000299102"/>
    </source>
</evidence>
<accession>A0A4C1YW74</accession>
<dbReference type="Proteomes" id="UP000299102">
    <property type="component" value="Unassembled WGS sequence"/>
</dbReference>
<gene>
    <name evidence="1" type="ORF">EVAR_58732_1</name>
</gene>
<proteinExistence type="predicted"/>
<reference evidence="1 2" key="1">
    <citation type="journal article" date="2019" name="Commun. Biol.">
        <title>The bagworm genome reveals a unique fibroin gene that provides high tensile strength.</title>
        <authorList>
            <person name="Kono N."/>
            <person name="Nakamura H."/>
            <person name="Ohtoshi R."/>
            <person name="Tomita M."/>
            <person name="Numata K."/>
            <person name="Arakawa K."/>
        </authorList>
    </citation>
    <scope>NUCLEOTIDE SEQUENCE [LARGE SCALE GENOMIC DNA]</scope>
</reference>
<dbReference type="EMBL" id="BGZK01001399">
    <property type="protein sequence ID" value="GBP79064.1"/>
    <property type="molecule type" value="Genomic_DNA"/>
</dbReference>
<sequence length="169" mass="19053">MSVNIKLSTLGQYELGRQMSGVTNSMTTSRTNGLMCSLRHGWVANLSEPAVAPGVERFLSEHERVSESEVIAKFKDERHRRTSFAKALCALKQLMCCARGRPIIVEWERDARHSAGLSLVRSSPPPFHVFHAYTSERFVTQKSWRSQRPLASNLERSALQFCKSDSIPC</sequence>
<protein>
    <submittedName>
        <fullName evidence="1">Uncharacterized protein</fullName>
    </submittedName>
</protein>
<dbReference type="AlphaFoldDB" id="A0A4C1YW74"/>